<comment type="caution">
    <text evidence="1">The sequence shown here is derived from an EMBL/GenBank/DDBJ whole genome shotgun (WGS) entry which is preliminary data.</text>
</comment>
<keyword evidence="2" id="KW-1185">Reference proteome</keyword>
<dbReference type="EMBL" id="RDSM01000001">
    <property type="protein sequence ID" value="RXH58642.1"/>
    <property type="molecule type" value="Genomic_DNA"/>
</dbReference>
<evidence type="ECO:0000313" key="2">
    <source>
        <dbReference type="Proteomes" id="UP000289437"/>
    </source>
</evidence>
<dbReference type="AlphaFoldDB" id="A0A4Q0T6L8"/>
<evidence type="ECO:0000313" key="1">
    <source>
        <dbReference type="EMBL" id="RXH58642.1"/>
    </source>
</evidence>
<sequence>MRRVLLVVLLVLVVGVAVLRQRLFLRDPLGKLYVNNSEITTARVFINYTNDVVVTTANTDASPAIFIVQHWDGMPGRPQAVNCMSTLVCLSEDDHANKVPLGGRNYNPKTTMNDRDVTFVDYGGDTQHVVIR</sequence>
<dbReference type="Proteomes" id="UP000289437">
    <property type="component" value="Unassembled WGS sequence"/>
</dbReference>
<gene>
    <name evidence="1" type="ORF">GRAN_1952</name>
</gene>
<dbReference type="RefSeq" id="WP_128912602.1">
    <property type="nucleotide sequence ID" value="NZ_RDSM01000001.1"/>
</dbReference>
<protein>
    <submittedName>
        <fullName evidence="1">Uncharacterized protein</fullName>
    </submittedName>
</protein>
<reference evidence="1 2" key="1">
    <citation type="submission" date="2018-11" db="EMBL/GenBank/DDBJ databases">
        <authorList>
            <person name="Mardanov A.V."/>
            <person name="Ravin N.V."/>
            <person name="Dedysh S.N."/>
        </authorList>
    </citation>
    <scope>NUCLEOTIDE SEQUENCE [LARGE SCALE GENOMIC DNA]</scope>
    <source>
        <strain evidence="1 2">AF10</strain>
    </source>
</reference>
<dbReference type="OrthoDB" id="120721at2"/>
<proteinExistence type="predicted"/>
<organism evidence="1 2">
    <name type="scientific">Granulicella sibirica</name>
    <dbReference type="NCBI Taxonomy" id="2479048"/>
    <lineage>
        <taxon>Bacteria</taxon>
        <taxon>Pseudomonadati</taxon>
        <taxon>Acidobacteriota</taxon>
        <taxon>Terriglobia</taxon>
        <taxon>Terriglobales</taxon>
        <taxon>Acidobacteriaceae</taxon>
        <taxon>Granulicella</taxon>
    </lineage>
</organism>
<name>A0A4Q0T6L8_9BACT</name>
<reference evidence="2" key="2">
    <citation type="submission" date="2019-02" db="EMBL/GenBank/DDBJ databases">
        <title>Granulicella sibirica sp. nov., a psychrotolerant acidobacterium isolated from an organic soil layer in forested tundra, West Siberia.</title>
        <authorList>
            <person name="Oshkin I.Y."/>
            <person name="Kulichevskaya I.S."/>
            <person name="Rijpstra W.I.C."/>
            <person name="Sinninghe Damste J.S."/>
            <person name="Rakitin A.L."/>
            <person name="Ravin N.V."/>
            <person name="Dedysh S.N."/>
        </authorList>
    </citation>
    <scope>NUCLEOTIDE SEQUENCE [LARGE SCALE GENOMIC DNA]</scope>
    <source>
        <strain evidence="2">AF10</strain>
    </source>
</reference>
<accession>A0A4Q0T6L8</accession>